<keyword evidence="5" id="KW-0375">Hydrogen ion transport</keyword>
<feature type="non-terminal residue" evidence="9">
    <location>
        <position position="237"/>
    </location>
</feature>
<dbReference type="InterPro" id="IPR026015">
    <property type="entry name" value="ATP_synth_OSCP/delta_N_sf"/>
</dbReference>
<comment type="similarity">
    <text evidence="2">Belongs to the ATPase delta chain family.</text>
</comment>
<organism evidence="9 10">
    <name type="scientific">Aureobasidium vineae</name>
    <dbReference type="NCBI Taxonomy" id="2773715"/>
    <lineage>
        <taxon>Eukaryota</taxon>
        <taxon>Fungi</taxon>
        <taxon>Dikarya</taxon>
        <taxon>Ascomycota</taxon>
        <taxon>Pezizomycotina</taxon>
        <taxon>Dothideomycetes</taxon>
        <taxon>Dothideomycetidae</taxon>
        <taxon>Dothideales</taxon>
        <taxon>Saccotheciaceae</taxon>
        <taxon>Aureobasidium</taxon>
    </lineage>
</organism>
<sequence>VDSHLRSLNLAIACKMLSGRIAARAARVAAPRAPIATRSYAAAASASSAASKPPVALFGLDGTYASALYTAAVKTESLDSTAKGLENLAATFKRDTQLKTILEAPTLTAADKSQIIAEIQKSLGVQDKNNTIKNFLEALAENNRLNQLEGVAEKFGTLMSAARGEVELTVVSAAVLRQLENSVSKSSYVGQGKKLKVVSKVNPDIRGGLIVEIGDRTIDLSVSSKIAKMNKLLRDTL</sequence>
<comment type="caution">
    <text evidence="9">The sequence shown here is derived from an EMBL/GenBank/DDBJ whole genome shotgun (WGS) entry which is preliminary data.</text>
</comment>
<dbReference type="EMBL" id="CAIJEN010000003">
    <property type="protein sequence ID" value="CAD0084275.1"/>
    <property type="molecule type" value="Genomic_DNA"/>
</dbReference>
<gene>
    <name evidence="9" type="ORF">AWRI4619_LOCUS2842</name>
</gene>
<dbReference type="InterPro" id="IPR020781">
    <property type="entry name" value="ATPase_OSCP/d_CS"/>
</dbReference>
<reference evidence="9" key="1">
    <citation type="submission" date="2020-06" db="EMBL/GenBank/DDBJ databases">
        <authorList>
            <person name="Onetto C."/>
        </authorList>
    </citation>
    <scope>NUCLEOTIDE SEQUENCE</scope>
</reference>
<dbReference type="GO" id="GO:0046933">
    <property type="term" value="F:proton-transporting ATP synthase activity, rotational mechanism"/>
    <property type="evidence" value="ECO:0007669"/>
    <property type="project" value="InterPro"/>
</dbReference>
<dbReference type="AlphaFoldDB" id="A0A9N8JBW5"/>
<dbReference type="PANTHER" id="PTHR11910">
    <property type="entry name" value="ATP SYNTHASE DELTA CHAIN"/>
    <property type="match status" value="1"/>
</dbReference>
<dbReference type="Gene3D" id="1.10.520.20">
    <property type="entry name" value="N-terminal domain of the delta subunit of the F1F0-ATP synthase"/>
    <property type="match status" value="1"/>
</dbReference>
<keyword evidence="7" id="KW-0472">Membrane</keyword>
<dbReference type="GO" id="GO:0016020">
    <property type="term" value="C:membrane"/>
    <property type="evidence" value="ECO:0007669"/>
    <property type="project" value="UniProtKB-SubCell"/>
</dbReference>
<evidence type="ECO:0000256" key="6">
    <source>
        <dbReference type="ARBA" id="ARBA00023065"/>
    </source>
</evidence>
<dbReference type="NCBIfam" id="TIGR01145">
    <property type="entry name" value="ATP_synt_delta"/>
    <property type="match status" value="1"/>
</dbReference>
<evidence type="ECO:0000256" key="2">
    <source>
        <dbReference type="ARBA" id="ARBA00007046"/>
    </source>
</evidence>
<comment type="subcellular location">
    <subcellularLocation>
        <location evidence="1">Membrane</location>
    </subcellularLocation>
</comment>
<protein>
    <recommendedName>
        <fullName evidence="3">ATP synthase subunit 5, mitochondrial</fullName>
    </recommendedName>
</protein>
<keyword evidence="8" id="KW-0066">ATP synthesis</keyword>
<keyword evidence="4" id="KW-0813">Transport</keyword>
<name>A0A9N8JBW5_9PEZI</name>
<dbReference type="SUPFAM" id="SSF47928">
    <property type="entry name" value="N-terminal domain of the delta subunit of the F1F0-ATP synthase"/>
    <property type="match status" value="1"/>
</dbReference>
<dbReference type="PROSITE" id="PS00389">
    <property type="entry name" value="ATPASE_DELTA"/>
    <property type="match status" value="1"/>
</dbReference>
<keyword evidence="10" id="KW-1185">Reference proteome</keyword>
<evidence type="ECO:0000256" key="8">
    <source>
        <dbReference type="ARBA" id="ARBA00023310"/>
    </source>
</evidence>
<evidence type="ECO:0000256" key="4">
    <source>
        <dbReference type="ARBA" id="ARBA00022448"/>
    </source>
</evidence>
<dbReference type="Proteomes" id="UP000716446">
    <property type="component" value="Unassembled WGS sequence"/>
</dbReference>
<dbReference type="PRINTS" id="PR00125">
    <property type="entry name" value="ATPASEDELTA"/>
</dbReference>
<dbReference type="InterPro" id="IPR000711">
    <property type="entry name" value="ATPase_OSCP/dsu"/>
</dbReference>
<evidence type="ECO:0000256" key="5">
    <source>
        <dbReference type="ARBA" id="ARBA00022781"/>
    </source>
</evidence>
<keyword evidence="6" id="KW-0406">Ion transport</keyword>
<proteinExistence type="inferred from homology"/>
<evidence type="ECO:0000313" key="10">
    <source>
        <dbReference type="Proteomes" id="UP000716446"/>
    </source>
</evidence>
<dbReference type="Pfam" id="PF00213">
    <property type="entry name" value="OSCP"/>
    <property type="match status" value="1"/>
</dbReference>
<evidence type="ECO:0000256" key="3">
    <source>
        <dbReference type="ARBA" id="ARBA00014723"/>
    </source>
</evidence>
<evidence type="ECO:0000313" key="9">
    <source>
        <dbReference type="EMBL" id="CAD0084275.1"/>
    </source>
</evidence>
<accession>A0A9N8JBW5</accession>
<evidence type="ECO:0000256" key="7">
    <source>
        <dbReference type="ARBA" id="ARBA00023136"/>
    </source>
</evidence>
<dbReference type="HAMAP" id="MF_01416">
    <property type="entry name" value="ATP_synth_delta_bact"/>
    <property type="match status" value="1"/>
</dbReference>
<evidence type="ECO:0000256" key="1">
    <source>
        <dbReference type="ARBA" id="ARBA00004370"/>
    </source>
</evidence>